<gene>
    <name evidence="1" type="ORF">AMATHDRAFT_47976</name>
</gene>
<dbReference type="Proteomes" id="UP000242287">
    <property type="component" value="Unassembled WGS sequence"/>
</dbReference>
<keyword evidence="2" id="KW-1185">Reference proteome</keyword>
<sequence>MAKAKQSRVVTSTLPVVNLSFDFNGLPPLAGDGSNYHIWRARLQHILRACNAIDSRTNPPDSKNPNKYLMHSRIVSEVVRKIPDSIFSKYIDELTLRGLLDRLDNDYYTPALDSAIKAWTRERLFKLQCDDEKNIHQHLDELECLRNHLKELGSPVGE</sequence>
<protein>
    <recommendedName>
        <fullName evidence="3">DUF4219 domain-containing protein</fullName>
    </recommendedName>
</protein>
<dbReference type="EMBL" id="KZ302006">
    <property type="protein sequence ID" value="PFH50323.1"/>
    <property type="molecule type" value="Genomic_DNA"/>
</dbReference>
<reference evidence="1 2" key="1">
    <citation type="submission" date="2014-02" db="EMBL/GenBank/DDBJ databases">
        <title>Transposable element dynamics among asymbiotic and ectomycorrhizal Amanita fungi.</title>
        <authorList>
            <consortium name="DOE Joint Genome Institute"/>
            <person name="Hess J."/>
            <person name="Skrede I."/>
            <person name="Wolfe B."/>
            <person name="LaButti K."/>
            <person name="Ohm R.A."/>
            <person name="Grigoriev I.V."/>
            <person name="Pringle A."/>
        </authorList>
    </citation>
    <scope>NUCLEOTIDE SEQUENCE [LARGE SCALE GENOMIC DNA]</scope>
    <source>
        <strain evidence="1 2">SKay4041</strain>
    </source>
</reference>
<dbReference type="AlphaFoldDB" id="A0A2A9NRM2"/>
<evidence type="ECO:0000313" key="2">
    <source>
        <dbReference type="Proteomes" id="UP000242287"/>
    </source>
</evidence>
<organism evidence="1 2">
    <name type="scientific">Amanita thiersii Skay4041</name>
    <dbReference type="NCBI Taxonomy" id="703135"/>
    <lineage>
        <taxon>Eukaryota</taxon>
        <taxon>Fungi</taxon>
        <taxon>Dikarya</taxon>
        <taxon>Basidiomycota</taxon>
        <taxon>Agaricomycotina</taxon>
        <taxon>Agaricomycetes</taxon>
        <taxon>Agaricomycetidae</taxon>
        <taxon>Agaricales</taxon>
        <taxon>Pluteineae</taxon>
        <taxon>Amanitaceae</taxon>
        <taxon>Amanita</taxon>
    </lineage>
</organism>
<evidence type="ECO:0000313" key="1">
    <source>
        <dbReference type="EMBL" id="PFH50323.1"/>
    </source>
</evidence>
<name>A0A2A9NRM2_9AGAR</name>
<evidence type="ECO:0008006" key="3">
    <source>
        <dbReference type="Google" id="ProtNLM"/>
    </source>
</evidence>
<proteinExistence type="predicted"/>
<accession>A0A2A9NRM2</accession>